<evidence type="ECO:0000259" key="3">
    <source>
        <dbReference type="Pfam" id="PF03358"/>
    </source>
</evidence>
<dbReference type="InterPro" id="IPR051796">
    <property type="entry name" value="ISF_SsuE-like"/>
</dbReference>
<proteinExistence type="predicted"/>
<name>A0A2P7PZ97_9FIRM</name>
<dbReference type="InterPro" id="IPR005025">
    <property type="entry name" value="FMN_Rdtase-like_dom"/>
</dbReference>
<dbReference type="Gene3D" id="3.40.50.360">
    <property type="match status" value="1"/>
</dbReference>
<keyword evidence="5" id="KW-1185">Reference proteome</keyword>
<organism evidence="4 5">
    <name type="scientific">Peptostreptococcus russellii</name>
    <dbReference type="NCBI Taxonomy" id="215200"/>
    <lineage>
        <taxon>Bacteria</taxon>
        <taxon>Bacillati</taxon>
        <taxon>Bacillota</taxon>
        <taxon>Clostridia</taxon>
        <taxon>Peptostreptococcales</taxon>
        <taxon>Peptostreptococcaceae</taxon>
        <taxon>Peptostreptococcus</taxon>
    </lineage>
</organism>
<dbReference type="InterPro" id="IPR029039">
    <property type="entry name" value="Flavoprotein-like_sf"/>
</dbReference>
<evidence type="ECO:0000313" key="4">
    <source>
        <dbReference type="EMBL" id="PSJ31033.1"/>
    </source>
</evidence>
<evidence type="ECO:0000256" key="2">
    <source>
        <dbReference type="ARBA" id="ARBA00022643"/>
    </source>
</evidence>
<sequence length="206" mass="22932">MKVLLVNGSPNENGCTYTALSEIKNTLKNNDIESEILYLGKSALNDCIACDKCRETGKCIFNDIVNETVARLDEFDGIIVGSPVYYAGPTGRVCSFLDRLFYSASAKLQSKFAASIVSCRRGGASSSFDRLNKYFTINNMPLVPSQYWNSVHGNTPEEVKKDIEGLQTMRTLANNMAYLLKANKIAKENGISKSDYEDQIYTNFIR</sequence>
<dbReference type="PANTHER" id="PTHR43278">
    <property type="entry name" value="NAD(P)H-DEPENDENT FMN-CONTAINING OXIDOREDUCTASE YWQN-RELATED"/>
    <property type="match status" value="1"/>
</dbReference>
<dbReference type="AlphaFoldDB" id="A0A2P7PZ97"/>
<protein>
    <submittedName>
        <fullName evidence="4">NADPH-dependent FMN reductase</fullName>
    </submittedName>
</protein>
<dbReference type="Proteomes" id="UP000241434">
    <property type="component" value="Unassembled WGS sequence"/>
</dbReference>
<dbReference type="GO" id="GO:0016491">
    <property type="term" value="F:oxidoreductase activity"/>
    <property type="evidence" value="ECO:0007669"/>
    <property type="project" value="InterPro"/>
</dbReference>
<dbReference type="SUPFAM" id="SSF52218">
    <property type="entry name" value="Flavoproteins"/>
    <property type="match status" value="1"/>
</dbReference>
<dbReference type="RefSeq" id="WP_106777089.1">
    <property type="nucleotide sequence ID" value="NZ_JYGE01000006.1"/>
</dbReference>
<evidence type="ECO:0000313" key="5">
    <source>
        <dbReference type="Proteomes" id="UP000241434"/>
    </source>
</evidence>
<dbReference type="OrthoDB" id="9790975at2"/>
<dbReference type="EMBL" id="JYGE01000006">
    <property type="protein sequence ID" value="PSJ31033.1"/>
    <property type="molecule type" value="Genomic_DNA"/>
</dbReference>
<dbReference type="PANTHER" id="PTHR43278:SF4">
    <property type="entry name" value="NAD(P)H-DEPENDENT FMN-CONTAINING OXIDOREDUCTASE YWQN-RELATED"/>
    <property type="match status" value="1"/>
</dbReference>
<evidence type="ECO:0000256" key="1">
    <source>
        <dbReference type="ARBA" id="ARBA00022630"/>
    </source>
</evidence>
<comment type="caution">
    <text evidence="4">The sequence shown here is derived from an EMBL/GenBank/DDBJ whole genome shotgun (WGS) entry which is preliminary data.</text>
</comment>
<gene>
    <name evidence="4" type="ORF">UF10_07050</name>
</gene>
<keyword evidence="2" id="KW-0288">FMN</keyword>
<feature type="domain" description="NADPH-dependent FMN reductase-like" evidence="3">
    <location>
        <begin position="1"/>
        <end position="153"/>
    </location>
</feature>
<accession>A0A2P7PZ97</accession>
<reference evidence="4" key="1">
    <citation type="thesis" date="2015" institute="Rutgers" country="The State University of New Jersey, 14 College Farm Rd., New Brunswick, NJ, USA">
        <title>Ammonia toxicity in bacteria and its implications for treatment of and resource recovery from highly nitrogenous organic wastes.</title>
        <authorList>
            <person name="Luther A.K."/>
        </authorList>
    </citation>
    <scope>NUCLEOTIDE SEQUENCE</scope>
    <source>
        <strain evidence="4">RT-10B</strain>
    </source>
</reference>
<dbReference type="Pfam" id="PF03358">
    <property type="entry name" value="FMN_red"/>
    <property type="match status" value="1"/>
</dbReference>
<keyword evidence="1" id="KW-0285">Flavoprotein</keyword>